<feature type="domain" description="RNase H type-1" evidence="1">
    <location>
        <begin position="36"/>
        <end position="110"/>
    </location>
</feature>
<reference evidence="2 3" key="1">
    <citation type="journal article" date="2021" name="Nat. Plants">
        <title>The Taxus genome provides insights into paclitaxel biosynthesis.</title>
        <authorList>
            <person name="Xiong X."/>
            <person name="Gou J."/>
            <person name="Liao Q."/>
            <person name="Li Y."/>
            <person name="Zhou Q."/>
            <person name="Bi G."/>
            <person name="Li C."/>
            <person name="Du R."/>
            <person name="Wang X."/>
            <person name="Sun T."/>
            <person name="Guo L."/>
            <person name="Liang H."/>
            <person name="Lu P."/>
            <person name="Wu Y."/>
            <person name="Zhang Z."/>
            <person name="Ro D.K."/>
            <person name="Shang Y."/>
            <person name="Huang S."/>
            <person name="Yan J."/>
        </authorList>
    </citation>
    <scope>NUCLEOTIDE SEQUENCE [LARGE SCALE GENOMIC DNA]</scope>
    <source>
        <strain evidence="2">Ta-2019</strain>
    </source>
</reference>
<dbReference type="GO" id="GO:0004523">
    <property type="term" value="F:RNA-DNA hybrid ribonuclease activity"/>
    <property type="evidence" value="ECO:0007669"/>
    <property type="project" value="InterPro"/>
</dbReference>
<feature type="non-terminal residue" evidence="2">
    <location>
        <position position="1"/>
    </location>
</feature>
<dbReference type="PROSITE" id="PS50879">
    <property type="entry name" value="RNASE_H_1"/>
    <property type="match status" value="1"/>
</dbReference>
<dbReference type="SUPFAM" id="SSF53098">
    <property type="entry name" value="Ribonuclease H-like"/>
    <property type="match status" value="1"/>
</dbReference>
<dbReference type="InterPro" id="IPR036397">
    <property type="entry name" value="RNaseH_sf"/>
</dbReference>
<organism evidence="2 3">
    <name type="scientific">Taxus chinensis</name>
    <name type="common">Chinese yew</name>
    <name type="synonym">Taxus wallichiana var. chinensis</name>
    <dbReference type="NCBI Taxonomy" id="29808"/>
    <lineage>
        <taxon>Eukaryota</taxon>
        <taxon>Viridiplantae</taxon>
        <taxon>Streptophyta</taxon>
        <taxon>Embryophyta</taxon>
        <taxon>Tracheophyta</taxon>
        <taxon>Spermatophyta</taxon>
        <taxon>Pinopsida</taxon>
        <taxon>Pinidae</taxon>
        <taxon>Conifers II</taxon>
        <taxon>Cupressales</taxon>
        <taxon>Taxaceae</taxon>
        <taxon>Taxus</taxon>
    </lineage>
</organism>
<gene>
    <name evidence="2" type="ORF">KI387_022045</name>
</gene>
<sequence>GQAIADQLADAPLSRNQPSNFDFHYESIANLSLDDGPYQMTLFFDGSKCQRGGGAGIILIPLDGEPMPLSFKLDFKCTNNIAKYEALVLGLMTTYALDVKSINIFGDSQL</sequence>
<dbReference type="GO" id="GO:0003676">
    <property type="term" value="F:nucleic acid binding"/>
    <property type="evidence" value="ECO:0007669"/>
    <property type="project" value="InterPro"/>
</dbReference>
<dbReference type="PANTHER" id="PTHR48475:SF1">
    <property type="entry name" value="RNASE H TYPE-1 DOMAIN-CONTAINING PROTEIN"/>
    <property type="match status" value="1"/>
</dbReference>
<dbReference type="EMBL" id="JAHRHJ020000004">
    <property type="protein sequence ID" value="KAH9320276.1"/>
    <property type="molecule type" value="Genomic_DNA"/>
</dbReference>
<dbReference type="Proteomes" id="UP000824469">
    <property type="component" value="Unassembled WGS sequence"/>
</dbReference>
<evidence type="ECO:0000313" key="3">
    <source>
        <dbReference type="Proteomes" id="UP000824469"/>
    </source>
</evidence>
<protein>
    <recommendedName>
        <fullName evidence="1">RNase H type-1 domain-containing protein</fullName>
    </recommendedName>
</protein>
<proteinExistence type="predicted"/>
<dbReference type="InterPro" id="IPR012337">
    <property type="entry name" value="RNaseH-like_sf"/>
</dbReference>
<evidence type="ECO:0000259" key="1">
    <source>
        <dbReference type="PROSITE" id="PS50879"/>
    </source>
</evidence>
<name>A0AA38GC11_TAXCH</name>
<comment type="caution">
    <text evidence="2">The sequence shown here is derived from an EMBL/GenBank/DDBJ whole genome shotgun (WGS) entry which is preliminary data.</text>
</comment>
<dbReference type="AlphaFoldDB" id="A0AA38GC11"/>
<dbReference type="PANTHER" id="PTHR48475">
    <property type="entry name" value="RIBONUCLEASE H"/>
    <property type="match status" value="1"/>
</dbReference>
<dbReference type="InterPro" id="IPR002156">
    <property type="entry name" value="RNaseH_domain"/>
</dbReference>
<accession>A0AA38GC11</accession>
<dbReference type="Gene3D" id="3.30.420.10">
    <property type="entry name" value="Ribonuclease H-like superfamily/Ribonuclease H"/>
    <property type="match status" value="1"/>
</dbReference>
<evidence type="ECO:0000313" key="2">
    <source>
        <dbReference type="EMBL" id="KAH9320276.1"/>
    </source>
</evidence>
<keyword evidence="3" id="KW-1185">Reference proteome</keyword>
<feature type="non-terminal residue" evidence="2">
    <location>
        <position position="110"/>
    </location>
</feature>